<keyword evidence="3" id="KW-0804">Transcription</keyword>
<dbReference type="SMART" id="SM00895">
    <property type="entry name" value="FCD"/>
    <property type="match status" value="1"/>
</dbReference>
<dbReference type="SMART" id="SM00345">
    <property type="entry name" value="HTH_GNTR"/>
    <property type="match status" value="1"/>
</dbReference>
<dbReference type="GO" id="GO:0003677">
    <property type="term" value="F:DNA binding"/>
    <property type="evidence" value="ECO:0007669"/>
    <property type="project" value="UniProtKB-KW"/>
</dbReference>
<dbReference type="CDD" id="cd07377">
    <property type="entry name" value="WHTH_GntR"/>
    <property type="match status" value="1"/>
</dbReference>
<dbReference type="Pfam" id="PF07729">
    <property type="entry name" value="FCD"/>
    <property type="match status" value="1"/>
</dbReference>
<evidence type="ECO:0000313" key="5">
    <source>
        <dbReference type="EMBL" id="CAB4672595.1"/>
    </source>
</evidence>
<evidence type="ECO:0000256" key="3">
    <source>
        <dbReference type="ARBA" id="ARBA00023163"/>
    </source>
</evidence>
<dbReference type="PANTHER" id="PTHR43537">
    <property type="entry name" value="TRANSCRIPTIONAL REGULATOR, GNTR FAMILY"/>
    <property type="match status" value="1"/>
</dbReference>
<gene>
    <name evidence="5" type="ORF">UFOPK2342_00540</name>
</gene>
<dbReference type="Gene3D" id="1.10.10.10">
    <property type="entry name" value="Winged helix-like DNA-binding domain superfamily/Winged helix DNA-binding domain"/>
    <property type="match status" value="1"/>
</dbReference>
<dbReference type="InterPro" id="IPR011711">
    <property type="entry name" value="GntR_C"/>
</dbReference>
<dbReference type="Pfam" id="PF00392">
    <property type="entry name" value="GntR"/>
    <property type="match status" value="1"/>
</dbReference>
<dbReference type="Gene3D" id="1.20.120.530">
    <property type="entry name" value="GntR ligand-binding domain-like"/>
    <property type="match status" value="1"/>
</dbReference>
<evidence type="ECO:0000259" key="4">
    <source>
        <dbReference type="PROSITE" id="PS50949"/>
    </source>
</evidence>
<feature type="domain" description="HTH gntR-type" evidence="4">
    <location>
        <begin position="15"/>
        <end position="82"/>
    </location>
</feature>
<keyword evidence="1" id="KW-0805">Transcription regulation</keyword>
<protein>
    <submittedName>
        <fullName evidence="5">Unannotated protein</fullName>
    </submittedName>
</protein>
<evidence type="ECO:0000256" key="2">
    <source>
        <dbReference type="ARBA" id="ARBA00023125"/>
    </source>
</evidence>
<sequence length="229" mass="25354">MNRKRLSGDSLQKPSSLREQISTALRAALITGEMLPGETYSVPAIAEKFGISATPVREAMLDLTKDGILVALPNKGFQVVATSAETLRQLTEIRLLLEIRVTVEIAKAITPKQVARLREIAVAIQEFAQQNDLMNFIETDRTFHSGILELSGNPMLVEVADQFRSRARIHALPFILESGQLETSAFEHIQILDAMEQRDLETVAKVMEHHINTTIDAVLAMSLVKKAAK</sequence>
<dbReference type="SUPFAM" id="SSF48008">
    <property type="entry name" value="GntR ligand-binding domain-like"/>
    <property type="match status" value="1"/>
</dbReference>
<dbReference type="InterPro" id="IPR008920">
    <property type="entry name" value="TF_FadR/GntR_C"/>
</dbReference>
<accession>A0A6J6MIP4</accession>
<proteinExistence type="predicted"/>
<name>A0A6J6MIP4_9ZZZZ</name>
<dbReference type="SUPFAM" id="SSF46785">
    <property type="entry name" value="Winged helix' DNA-binding domain"/>
    <property type="match status" value="1"/>
</dbReference>
<dbReference type="EMBL" id="CAEZXB010000007">
    <property type="protein sequence ID" value="CAB4672595.1"/>
    <property type="molecule type" value="Genomic_DNA"/>
</dbReference>
<dbReference type="PANTHER" id="PTHR43537:SF45">
    <property type="entry name" value="GNTR FAMILY REGULATORY PROTEIN"/>
    <property type="match status" value="1"/>
</dbReference>
<dbReference type="InterPro" id="IPR036388">
    <property type="entry name" value="WH-like_DNA-bd_sf"/>
</dbReference>
<dbReference type="InterPro" id="IPR000524">
    <property type="entry name" value="Tscrpt_reg_HTH_GntR"/>
</dbReference>
<evidence type="ECO:0000256" key="1">
    <source>
        <dbReference type="ARBA" id="ARBA00023015"/>
    </source>
</evidence>
<dbReference type="GO" id="GO:0003700">
    <property type="term" value="F:DNA-binding transcription factor activity"/>
    <property type="evidence" value="ECO:0007669"/>
    <property type="project" value="InterPro"/>
</dbReference>
<organism evidence="5">
    <name type="scientific">freshwater metagenome</name>
    <dbReference type="NCBI Taxonomy" id="449393"/>
    <lineage>
        <taxon>unclassified sequences</taxon>
        <taxon>metagenomes</taxon>
        <taxon>ecological metagenomes</taxon>
    </lineage>
</organism>
<dbReference type="AlphaFoldDB" id="A0A6J6MIP4"/>
<dbReference type="PROSITE" id="PS50949">
    <property type="entry name" value="HTH_GNTR"/>
    <property type="match status" value="1"/>
</dbReference>
<keyword evidence="2" id="KW-0238">DNA-binding</keyword>
<reference evidence="5" key="1">
    <citation type="submission" date="2020-05" db="EMBL/GenBank/DDBJ databases">
        <authorList>
            <person name="Chiriac C."/>
            <person name="Salcher M."/>
            <person name="Ghai R."/>
            <person name="Kavagutti S V."/>
        </authorList>
    </citation>
    <scope>NUCLEOTIDE SEQUENCE</scope>
</reference>
<dbReference type="InterPro" id="IPR036390">
    <property type="entry name" value="WH_DNA-bd_sf"/>
</dbReference>